<feature type="compositionally biased region" description="Low complexity" evidence="1">
    <location>
        <begin position="37"/>
        <end position="75"/>
    </location>
</feature>
<evidence type="ECO:0000256" key="1">
    <source>
        <dbReference type="SAM" id="MobiDB-lite"/>
    </source>
</evidence>
<dbReference type="PANTHER" id="PTHR42834">
    <property type="entry name" value="ENDONUCLEASE/EXONUCLEASE/PHOSPHATASE FAMILY PROTEIN (AFU_ORTHOLOGUE AFUA_3G09210)"/>
    <property type="match status" value="1"/>
</dbReference>
<dbReference type="InterPro" id="IPR036691">
    <property type="entry name" value="Endo/exonu/phosph_ase_sf"/>
</dbReference>
<keyword evidence="4" id="KW-0540">Nuclease</keyword>
<feature type="compositionally biased region" description="Low complexity" evidence="1">
    <location>
        <begin position="705"/>
        <end position="717"/>
    </location>
</feature>
<keyword evidence="4" id="KW-0269">Exonuclease</keyword>
<dbReference type="AlphaFoldDB" id="A0A139NGE8"/>
<dbReference type="CDD" id="cd10283">
    <property type="entry name" value="MnuA_DNase1-like"/>
    <property type="match status" value="1"/>
</dbReference>
<dbReference type="CDD" id="cd04486">
    <property type="entry name" value="YhcR_OBF_like"/>
    <property type="match status" value="1"/>
</dbReference>
<evidence type="ECO:0000256" key="2">
    <source>
        <dbReference type="SAM" id="SignalP"/>
    </source>
</evidence>
<keyword evidence="2" id="KW-0732">Signal</keyword>
<proteinExistence type="predicted"/>
<sequence length="779" mass="84830">MKKQAYQKRRLYSVAVLSTFLPLFSLAVPVRAEEAENSSSSAPVTVAENSAVSESTASSAAENTNSSGDSRAASAEEADKKEETVAAQAVSSTAETVANLGMIQGESQVSPYQDKDVRVSNVVVTKTDRYGFYVQDVTPDGNSKTSDAIYVVSKEQVDVGDKLTLEGRVKEGYMEELSIRQGQTFNKPSDSLTVTMLEASTVTKDGKADLPTPVDIVDKMPQDTVDNDVNNYQPENEALDYWESLEGMLTTIKKPHVLGPQYRGDIYVLPEGYQALPLNNIGGVNLRPNAQNTATIPVYVGNKFIAKAKDYFNGDVVGVVTYRGKIYKLDPTQLPNLVDGGLQRQISPLYPSEDKLTIASYNIENFSANTQKGETPDEKVTKIANSFINEIHSPDIITLIEVQDDNGSVNDGTTSGVKSGEKLVTRIRELGGKNYKYTEVAPLDGQDGGKPGSNIRVAFLYNPDRVKLVEKEAGKSDEAASFSGGHLVKNPARIDPTNPAFTKVRKSLAAEFEFKGQHVVVIANHLKSKLGDDAVYGSNQPAVQHTQAARIEEAKILNNFVQEGLRQNPNLKFVLTGDFNDFEFSETAKAIAGDELINLMQEHDAADRYSYFYRGSNQSLDNIFISKNLAGKAIFAPIHINASFMEEHGRASDHDPVVVQLDFSNQTNQPDTSSSSSSSNQESNHTVPSTSNNQTDSSSQDKGESSSQTSSSDTSQSKQVGQEATNQKDKTTTDKHSGGNKKNLPATGEQRGHWVAFGFLVLIFAYPLSRKSKRSSNLE</sequence>
<gene>
    <name evidence="4" type="ORF">SGODD07_00053</name>
</gene>
<feature type="compositionally biased region" description="Low complexity" evidence="1">
    <location>
        <begin position="665"/>
        <end position="698"/>
    </location>
</feature>
<dbReference type="PANTHER" id="PTHR42834:SF1">
    <property type="entry name" value="ENDONUCLEASE_EXONUCLEASE_PHOSPHATASE FAMILY PROTEIN (AFU_ORTHOLOGUE AFUA_3G09210)"/>
    <property type="match status" value="1"/>
</dbReference>
<feature type="region of interest" description="Disordered" evidence="1">
    <location>
        <begin position="35"/>
        <end position="89"/>
    </location>
</feature>
<protein>
    <submittedName>
        <fullName evidence="4">Endonuclease/Exonuclease/phosphatase family protein</fullName>
    </submittedName>
</protein>
<feature type="domain" description="Endonuclease/exonuclease/phosphatase" evidence="3">
    <location>
        <begin position="489"/>
        <end position="632"/>
    </location>
</feature>
<dbReference type="PATRIC" id="fig|1302.21.peg.57"/>
<dbReference type="InterPro" id="IPR005135">
    <property type="entry name" value="Endo/exonuclease/phosphatase"/>
</dbReference>
<dbReference type="Gene3D" id="3.60.10.10">
    <property type="entry name" value="Endonuclease/exonuclease/phosphatase"/>
    <property type="match status" value="1"/>
</dbReference>
<dbReference type="Proteomes" id="UP000070096">
    <property type="component" value="Unassembled WGS sequence"/>
</dbReference>
<keyword evidence="4" id="KW-0255">Endonuclease</keyword>
<reference evidence="4 5" key="1">
    <citation type="submission" date="2016-01" db="EMBL/GenBank/DDBJ databases">
        <title>Highly variable Streptococcus oralis are common among viridans streptococci isolated from primates.</title>
        <authorList>
            <person name="Denapaite D."/>
            <person name="Rieger M."/>
            <person name="Koendgen S."/>
            <person name="Brueckner R."/>
            <person name="Ochigava I."/>
            <person name="Kappeler P."/>
            <person name="Maetz-Rensing K."/>
            <person name="Leendertz F."/>
            <person name="Hakenbeck R."/>
        </authorList>
    </citation>
    <scope>NUCLEOTIDE SEQUENCE [LARGE SCALE GENOMIC DNA]</scope>
    <source>
        <strain evidence="4 5">DD07</strain>
    </source>
</reference>
<dbReference type="Pfam" id="PF19580">
    <property type="entry name" value="Exo_endo_phos_3"/>
    <property type="match status" value="1"/>
</dbReference>
<dbReference type="GO" id="GO:0004527">
    <property type="term" value="F:exonuclease activity"/>
    <property type="evidence" value="ECO:0007669"/>
    <property type="project" value="UniProtKB-KW"/>
</dbReference>
<feature type="compositionally biased region" description="Basic and acidic residues" evidence="1">
    <location>
        <begin position="726"/>
        <end position="737"/>
    </location>
</feature>
<dbReference type="SUPFAM" id="SSF56219">
    <property type="entry name" value="DNase I-like"/>
    <property type="match status" value="1"/>
</dbReference>
<feature type="signal peptide" evidence="2">
    <location>
        <begin position="1"/>
        <end position="27"/>
    </location>
</feature>
<organism evidence="4 5">
    <name type="scientific">Streptococcus gordonii</name>
    <dbReference type="NCBI Taxonomy" id="1302"/>
    <lineage>
        <taxon>Bacteria</taxon>
        <taxon>Bacillati</taxon>
        <taxon>Bacillota</taxon>
        <taxon>Bacilli</taxon>
        <taxon>Lactobacillales</taxon>
        <taxon>Streptococcaceae</taxon>
        <taxon>Streptococcus</taxon>
    </lineage>
</organism>
<feature type="region of interest" description="Disordered" evidence="1">
    <location>
        <begin position="665"/>
        <end position="747"/>
    </location>
</feature>
<accession>A0A139NGE8</accession>
<keyword evidence="4" id="KW-0378">Hydrolase</keyword>
<evidence type="ECO:0000313" key="4">
    <source>
        <dbReference type="EMBL" id="KXT74962.1"/>
    </source>
</evidence>
<evidence type="ECO:0000313" key="5">
    <source>
        <dbReference type="Proteomes" id="UP000070096"/>
    </source>
</evidence>
<dbReference type="GO" id="GO:0004519">
    <property type="term" value="F:endonuclease activity"/>
    <property type="evidence" value="ECO:0007669"/>
    <property type="project" value="UniProtKB-KW"/>
</dbReference>
<evidence type="ECO:0000259" key="3">
    <source>
        <dbReference type="Pfam" id="PF19580"/>
    </source>
</evidence>
<comment type="caution">
    <text evidence="4">The sequence shown here is derived from an EMBL/GenBank/DDBJ whole genome shotgun (WGS) entry which is preliminary data.</text>
</comment>
<feature type="chain" id="PRO_5039220813" evidence="2">
    <location>
        <begin position="28"/>
        <end position="779"/>
    </location>
</feature>
<dbReference type="EMBL" id="LQRC01000006">
    <property type="protein sequence ID" value="KXT74962.1"/>
    <property type="molecule type" value="Genomic_DNA"/>
</dbReference>
<name>A0A139NGE8_STRGN</name>